<evidence type="ECO:0000256" key="5">
    <source>
        <dbReference type="ARBA" id="ARBA00022801"/>
    </source>
</evidence>
<keyword evidence="6 8" id="KW-1133">Transmembrane helix</keyword>
<evidence type="ECO:0008006" key="11">
    <source>
        <dbReference type="Google" id="ProtNLM"/>
    </source>
</evidence>
<keyword evidence="1" id="KW-1003">Cell membrane</keyword>
<dbReference type="InterPro" id="IPR006741">
    <property type="entry name" value="AgrB"/>
</dbReference>
<dbReference type="GO" id="GO:0006508">
    <property type="term" value="P:proteolysis"/>
    <property type="evidence" value="ECO:0007669"/>
    <property type="project" value="UniProtKB-KW"/>
</dbReference>
<dbReference type="SMART" id="SM00793">
    <property type="entry name" value="AgrB"/>
    <property type="match status" value="1"/>
</dbReference>
<dbReference type="GeneID" id="66467566"/>
<evidence type="ECO:0000256" key="2">
    <source>
        <dbReference type="ARBA" id="ARBA00022654"/>
    </source>
</evidence>
<name>A0A415L6C9_9FIRM</name>
<evidence type="ECO:0000256" key="1">
    <source>
        <dbReference type="ARBA" id="ARBA00022475"/>
    </source>
</evidence>
<protein>
    <recommendedName>
        <fullName evidence="11">Accessory regulator AgrB</fullName>
    </recommendedName>
</protein>
<feature type="transmembrane region" description="Helical" evidence="8">
    <location>
        <begin position="79"/>
        <end position="100"/>
    </location>
</feature>
<keyword evidence="4 8" id="KW-0812">Transmembrane</keyword>
<sequence>MVEKIVGHIIDCQIDSGRIKQDEIGVYQYGYTLILERGINIAIVIILCLITSRWLEIWGFLIMTIPLRSYAGGWHADKFWHCAIISNLIVILMLLVISNISIYSKLVYIGIEMIVLSVILLMAPVQNINKPLTLKEKKVYTRKTICIWIIECCLMSVFVIYRQYTYSLIILFAHSIVIIAVLVGKIEEKMKKATN</sequence>
<feature type="transmembrane region" description="Helical" evidence="8">
    <location>
        <begin position="167"/>
        <end position="186"/>
    </location>
</feature>
<evidence type="ECO:0000256" key="6">
    <source>
        <dbReference type="ARBA" id="ARBA00022989"/>
    </source>
</evidence>
<evidence type="ECO:0000256" key="7">
    <source>
        <dbReference type="ARBA" id="ARBA00023136"/>
    </source>
</evidence>
<dbReference type="RefSeq" id="WP_005363055.1">
    <property type="nucleotide sequence ID" value="NZ_CABJDQ010000007.1"/>
</dbReference>
<reference evidence="9 10" key="1">
    <citation type="submission" date="2018-08" db="EMBL/GenBank/DDBJ databases">
        <title>A genome reference for cultivated species of the human gut microbiota.</title>
        <authorList>
            <person name="Zou Y."/>
            <person name="Xue W."/>
            <person name="Luo G."/>
        </authorList>
    </citation>
    <scope>NUCLEOTIDE SEQUENCE [LARGE SCALE GENOMIC DNA]</scope>
    <source>
        <strain evidence="9 10">AF37-4</strain>
    </source>
</reference>
<evidence type="ECO:0000256" key="3">
    <source>
        <dbReference type="ARBA" id="ARBA00022670"/>
    </source>
</evidence>
<keyword evidence="3" id="KW-0645">Protease</keyword>
<dbReference type="GO" id="GO:0008233">
    <property type="term" value="F:peptidase activity"/>
    <property type="evidence" value="ECO:0007669"/>
    <property type="project" value="UniProtKB-KW"/>
</dbReference>
<keyword evidence="2" id="KW-0673">Quorum sensing</keyword>
<gene>
    <name evidence="9" type="ORF">DW018_09940</name>
</gene>
<evidence type="ECO:0000313" key="9">
    <source>
        <dbReference type="EMBL" id="RHL44096.1"/>
    </source>
</evidence>
<organism evidence="9 10">
    <name type="scientific">Eubacterium ventriosum</name>
    <dbReference type="NCBI Taxonomy" id="39496"/>
    <lineage>
        <taxon>Bacteria</taxon>
        <taxon>Bacillati</taxon>
        <taxon>Bacillota</taxon>
        <taxon>Clostridia</taxon>
        <taxon>Eubacteriales</taxon>
        <taxon>Eubacteriaceae</taxon>
        <taxon>Eubacterium</taxon>
    </lineage>
</organism>
<feature type="transmembrane region" description="Helical" evidence="8">
    <location>
        <begin position="106"/>
        <end position="125"/>
    </location>
</feature>
<evidence type="ECO:0000313" key="10">
    <source>
        <dbReference type="Proteomes" id="UP000283314"/>
    </source>
</evidence>
<comment type="caution">
    <text evidence="9">The sequence shown here is derived from an EMBL/GenBank/DDBJ whole genome shotgun (WGS) entry which is preliminary data.</text>
</comment>
<dbReference type="Proteomes" id="UP000283314">
    <property type="component" value="Unassembled WGS sequence"/>
</dbReference>
<proteinExistence type="predicted"/>
<feature type="transmembrane region" description="Helical" evidence="8">
    <location>
        <begin position="41"/>
        <end position="67"/>
    </location>
</feature>
<dbReference type="EMBL" id="QROT01000007">
    <property type="protein sequence ID" value="RHL44096.1"/>
    <property type="molecule type" value="Genomic_DNA"/>
</dbReference>
<dbReference type="GO" id="GO:0016020">
    <property type="term" value="C:membrane"/>
    <property type="evidence" value="ECO:0007669"/>
    <property type="project" value="InterPro"/>
</dbReference>
<dbReference type="GO" id="GO:0009372">
    <property type="term" value="P:quorum sensing"/>
    <property type="evidence" value="ECO:0007669"/>
    <property type="project" value="UniProtKB-KW"/>
</dbReference>
<accession>A0A415L6C9</accession>
<evidence type="ECO:0000256" key="8">
    <source>
        <dbReference type="SAM" id="Phobius"/>
    </source>
</evidence>
<dbReference type="AlphaFoldDB" id="A0A415L6C9"/>
<keyword evidence="5" id="KW-0378">Hydrolase</keyword>
<dbReference type="Pfam" id="PF04647">
    <property type="entry name" value="AgrB"/>
    <property type="match status" value="1"/>
</dbReference>
<keyword evidence="7 8" id="KW-0472">Membrane</keyword>
<evidence type="ECO:0000256" key="4">
    <source>
        <dbReference type="ARBA" id="ARBA00022692"/>
    </source>
</evidence>